<evidence type="ECO:0000256" key="7">
    <source>
        <dbReference type="ARBA" id="ARBA00023136"/>
    </source>
</evidence>
<dbReference type="InterPro" id="IPR016543">
    <property type="entry name" value="Fis1"/>
</dbReference>
<keyword evidence="7 9" id="KW-0472">Membrane</keyword>
<evidence type="ECO:0000256" key="2">
    <source>
        <dbReference type="ARBA" id="ARBA00008937"/>
    </source>
</evidence>
<keyword evidence="6" id="KW-0496">Mitochondrion</keyword>
<accession>A0A7R9MDF9</accession>
<dbReference type="GO" id="GO:0016559">
    <property type="term" value="P:peroxisome fission"/>
    <property type="evidence" value="ECO:0007669"/>
    <property type="project" value="TreeGrafter"/>
</dbReference>
<dbReference type="Pfam" id="PF14853">
    <property type="entry name" value="Fis1_TPR_C"/>
    <property type="match status" value="1"/>
</dbReference>
<feature type="transmembrane region" description="Helical" evidence="9">
    <location>
        <begin position="95"/>
        <end position="120"/>
    </location>
</feature>
<evidence type="ECO:0008006" key="12">
    <source>
        <dbReference type="Google" id="ProtNLM"/>
    </source>
</evidence>
<dbReference type="Pfam" id="PF14852">
    <property type="entry name" value="Fis1_TPR_N"/>
    <property type="match status" value="1"/>
</dbReference>
<dbReference type="InterPro" id="IPR033745">
    <property type="entry name" value="Fis1_cytosol"/>
</dbReference>
<comment type="subcellular location">
    <subcellularLocation>
        <location evidence="1">Mitochondrion outer membrane</location>
        <topology evidence="1">Single-pass membrane protein</topology>
    </subcellularLocation>
</comment>
<dbReference type="GO" id="GO:0000266">
    <property type="term" value="P:mitochondrial fission"/>
    <property type="evidence" value="ECO:0007669"/>
    <property type="project" value="InterPro"/>
</dbReference>
<keyword evidence="3 9" id="KW-0812">Transmembrane</keyword>
<proteinExistence type="inferred from homology"/>
<reference evidence="10" key="1">
    <citation type="submission" date="2020-11" db="EMBL/GenBank/DDBJ databases">
        <authorList>
            <person name="Tran Van P."/>
        </authorList>
    </citation>
    <scope>NUCLEOTIDE SEQUENCE</scope>
</reference>
<name>A0A7R9MDF9_9ACAR</name>
<dbReference type="InterPro" id="IPR011990">
    <property type="entry name" value="TPR-like_helical_dom_sf"/>
</dbReference>
<organism evidence="10">
    <name type="scientific">Oppiella nova</name>
    <dbReference type="NCBI Taxonomy" id="334625"/>
    <lineage>
        <taxon>Eukaryota</taxon>
        <taxon>Metazoa</taxon>
        <taxon>Ecdysozoa</taxon>
        <taxon>Arthropoda</taxon>
        <taxon>Chelicerata</taxon>
        <taxon>Arachnida</taxon>
        <taxon>Acari</taxon>
        <taxon>Acariformes</taxon>
        <taxon>Sarcoptiformes</taxon>
        <taxon>Oribatida</taxon>
        <taxon>Brachypylina</taxon>
        <taxon>Oppioidea</taxon>
        <taxon>Oppiidae</taxon>
        <taxon>Oppiella</taxon>
    </lineage>
</organism>
<dbReference type="SUPFAM" id="SSF48452">
    <property type="entry name" value="TPR-like"/>
    <property type="match status" value="1"/>
</dbReference>
<gene>
    <name evidence="10" type="ORF">ONB1V03_LOCUS14709</name>
</gene>
<dbReference type="CDD" id="cd12212">
    <property type="entry name" value="Fis1"/>
    <property type="match status" value="1"/>
</dbReference>
<dbReference type="PIRSF" id="PIRSF008835">
    <property type="entry name" value="TPR_repeat_11_Fis1"/>
    <property type="match status" value="1"/>
</dbReference>
<dbReference type="Proteomes" id="UP000728032">
    <property type="component" value="Unassembled WGS sequence"/>
</dbReference>
<dbReference type="InterPro" id="IPR019734">
    <property type="entry name" value="TPR_rpt"/>
</dbReference>
<dbReference type="InterPro" id="IPR028061">
    <property type="entry name" value="Fis1_TPR_C"/>
</dbReference>
<evidence type="ECO:0000256" key="4">
    <source>
        <dbReference type="ARBA" id="ARBA00022787"/>
    </source>
</evidence>
<feature type="non-terminal residue" evidence="10">
    <location>
        <position position="122"/>
    </location>
</feature>
<dbReference type="PANTHER" id="PTHR13247:SF0">
    <property type="entry name" value="MITOCHONDRIAL FISSION 1 PROTEIN"/>
    <property type="match status" value="1"/>
</dbReference>
<dbReference type="GO" id="GO:0043653">
    <property type="term" value="P:mitochondrial fragmentation involved in apoptotic process"/>
    <property type="evidence" value="ECO:0007669"/>
    <property type="project" value="TreeGrafter"/>
</dbReference>
<sequence length="122" mass="13541">GVVSPQTRFEYALALIRSRYATDILRGVNEFEDLCSTGDPNARRDYLYYLALANTKLKEYQRARDCIKKFLSVEPDNRQAQELDRLIRDKLTKEGLLGMAMVGGAAVAIGGLIGIGMALAKK</sequence>
<dbReference type="GO" id="GO:0000422">
    <property type="term" value="P:autophagy of mitochondrion"/>
    <property type="evidence" value="ECO:0007669"/>
    <property type="project" value="TreeGrafter"/>
</dbReference>
<evidence type="ECO:0000256" key="5">
    <source>
        <dbReference type="ARBA" id="ARBA00022989"/>
    </source>
</evidence>
<evidence type="ECO:0000256" key="9">
    <source>
        <dbReference type="SAM" id="Phobius"/>
    </source>
</evidence>
<dbReference type="GO" id="GO:0005778">
    <property type="term" value="C:peroxisomal membrane"/>
    <property type="evidence" value="ECO:0007669"/>
    <property type="project" value="TreeGrafter"/>
</dbReference>
<dbReference type="PROSITE" id="PS50005">
    <property type="entry name" value="TPR"/>
    <property type="match status" value="1"/>
</dbReference>
<dbReference type="InterPro" id="IPR028058">
    <property type="entry name" value="Fis1_TPR_N"/>
</dbReference>
<dbReference type="GO" id="GO:0005741">
    <property type="term" value="C:mitochondrial outer membrane"/>
    <property type="evidence" value="ECO:0007669"/>
    <property type="project" value="UniProtKB-SubCell"/>
</dbReference>
<dbReference type="AlphaFoldDB" id="A0A7R9MDF9"/>
<protein>
    <recommendedName>
        <fullName evidence="12">Mitochondrial fission 1 protein</fullName>
    </recommendedName>
</protein>
<dbReference type="Gene3D" id="1.25.40.10">
    <property type="entry name" value="Tetratricopeptide repeat domain"/>
    <property type="match status" value="1"/>
</dbReference>
<evidence type="ECO:0000256" key="1">
    <source>
        <dbReference type="ARBA" id="ARBA00004572"/>
    </source>
</evidence>
<dbReference type="PANTHER" id="PTHR13247">
    <property type="entry name" value="TETRATRICOPEPTIDE REPEAT PROTEIN 11 TPR REPEAT PROTEIN 11"/>
    <property type="match status" value="1"/>
</dbReference>
<keyword evidence="5 9" id="KW-1133">Transmembrane helix</keyword>
<evidence type="ECO:0000256" key="8">
    <source>
        <dbReference type="PROSITE-ProRule" id="PRU00339"/>
    </source>
</evidence>
<keyword evidence="4" id="KW-1000">Mitochondrion outer membrane</keyword>
<evidence type="ECO:0000313" key="10">
    <source>
        <dbReference type="EMBL" id="CAD7658084.1"/>
    </source>
</evidence>
<keyword evidence="11" id="KW-1185">Reference proteome</keyword>
<dbReference type="EMBL" id="OC929108">
    <property type="protein sequence ID" value="CAD7658084.1"/>
    <property type="molecule type" value="Genomic_DNA"/>
</dbReference>
<feature type="repeat" description="TPR" evidence="8">
    <location>
        <begin position="44"/>
        <end position="77"/>
    </location>
</feature>
<keyword evidence="8" id="KW-0802">TPR repeat</keyword>
<dbReference type="OrthoDB" id="421154at2759"/>
<evidence type="ECO:0000256" key="6">
    <source>
        <dbReference type="ARBA" id="ARBA00023128"/>
    </source>
</evidence>
<dbReference type="EMBL" id="CAJPVJ010014283">
    <property type="protein sequence ID" value="CAG2175270.1"/>
    <property type="molecule type" value="Genomic_DNA"/>
</dbReference>
<evidence type="ECO:0000313" key="11">
    <source>
        <dbReference type="Proteomes" id="UP000728032"/>
    </source>
</evidence>
<comment type="similarity">
    <text evidence="2">Belongs to the FIS1 family.</text>
</comment>
<evidence type="ECO:0000256" key="3">
    <source>
        <dbReference type="ARBA" id="ARBA00022692"/>
    </source>
</evidence>